<name>A0A919S794_9ACTN</name>
<proteinExistence type="predicted"/>
<evidence type="ECO:0000259" key="1">
    <source>
        <dbReference type="Pfam" id="PF04480"/>
    </source>
</evidence>
<dbReference type="SUPFAM" id="SSF52980">
    <property type="entry name" value="Restriction endonuclease-like"/>
    <property type="match status" value="1"/>
</dbReference>
<dbReference type="Proteomes" id="UP000681340">
    <property type="component" value="Unassembled WGS sequence"/>
</dbReference>
<dbReference type="InterPro" id="IPR007569">
    <property type="entry name" value="DUF559"/>
</dbReference>
<organism evidence="2 3">
    <name type="scientific">Actinoplanes auranticolor</name>
    <dbReference type="NCBI Taxonomy" id="47988"/>
    <lineage>
        <taxon>Bacteria</taxon>
        <taxon>Bacillati</taxon>
        <taxon>Actinomycetota</taxon>
        <taxon>Actinomycetes</taxon>
        <taxon>Micromonosporales</taxon>
        <taxon>Micromonosporaceae</taxon>
        <taxon>Actinoplanes</taxon>
    </lineage>
</organism>
<feature type="domain" description="DUF559" evidence="1">
    <location>
        <begin position="269"/>
        <end position="333"/>
    </location>
</feature>
<evidence type="ECO:0000313" key="2">
    <source>
        <dbReference type="EMBL" id="GIM66948.1"/>
    </source>
</evidence>
<keyword evidence="3" id="KW-1185">Reference proteome</keyword>
<gene>
    <name evidence="2" type="ORF">Aau02nite_25240</name>
</gene>
<sequence>MAQAWTDLPLDQPIVIEGAAGPALALSTEPLPAGAPAIITYEAVAPRRANHLIADLLDRLDQVARELFPAWLPAAAMLDGPAGAGAVAVRSIALRAARDGDHFGPFLADLSERALGAARAPERFTAEVRAAELSKVIARSFDRRRLAVLVLLPSPLTSENEQALGSAGRWLADNGRMGIWFAGGPPGAIDELARVPFRPPAGGVAPIEEAGPDEPTAGVVGYPAIAGRPHPASRAEQSLEDALARVDWAVGREWNQIHQAHPLTNPVRVDLLWRAERCVVEIDGAEHREPLRFADDRQRDVQLQLAGYAVLRFTNTQVVHHRDLVMSQLRQFLDGRRAVNRERAIHE</sequence>
<reference evidence="2" key="1">
    <citation type="submission" date="2021-03" db="EMBL/GenBank/DDBJ databases">
        <title>Whole genome shotgun sequence of Actinoplanes auranticolor NBRC 12245.</title>
        <authorList>
            <person name="Komaki H."/>
            <person name="Tamura T."/>
        </authorList>
    </citation>
    <scope>NUCLEOTIDE SEQUENCE</scope>
    <source>
        <strain evidence="2">NBRC 12245</strain>
    </source>
</reference>
<protein>
    <recommendedName>
        <fullName evidence="1">DUF559 domain-containing protein</fullName>
    </recommendedName>
</protein>
<dbReference type="Gene3D" id="3.40.960.10">
    <property type="entry name" value="VSR Endonuclease"/>
    <property type="match status" value="1"/>
</dbReference>
<comment type="caution">
    <text evidence="2">The sequence shown here is derived from an EMBL/GenBank/DDBJ whole genome shotgun (WGS) entry which is preliminary data.</text>
</comment>
<dbReference type="AlphaFoldDB" id="A0A919S794"/>
<dbReference type="Pfam" id="PF04480">
    <property type="entry name" value="DUF559"/>
    <property type="match status" value="1"/>
</dbReference>
<evidence type="ECO:0000313" key="3">
    <source>
        <dbReference type="Proteomes" id="UP000681340"/>
    </source>
</evidence>
<dbReference type="EMBL" id="BOQL01000021">
    <property type="protein sequence ID" value="GIM66948.1"/>
    <property type="molecule type" value="Genomic_DNA"/>
</dbReference>
<accession>A0A919S794</accession>
<dbReference type="InterPro" id="IPR011335">
    <property type="entry name" value="Restrct_endonuc-II-like"/>
</dbReference>